<proteinExistence type="inferred from homology"/>
<comment type="similarity">
    <text evidence="4">Belongs to the flavoredoxin family.</text>
</comment>
<dbReference type="InterPro" id="IPR012349">
    <property type="entry name" value="Split_barrel_FMN-bd"/>
</dbReference>
<feature type="domain" description="Flavin reductase like" evidence="5">
    <location>
        <begin position="17"/>
        <end position="168"/>
    </location>
</feature>
<keyword evidence="7" id="KW-1185">Reference proteome</keyword>
<dbReference type="STRING" id="1514971.AUR64_11355"/>
<sequence>MEGAPDAFGSPYRLLAGSVVPRPIAWVSSRSEDGVDNLAPYSFFNVVTPDPPIVMFSPVGVGEDEKDTTKNVLATEEFVVHVVTRGLAEAMNATSATLEHGESEFDHAELEKVEATTIDAARVADAKVAFECRLYDAQEIGRSTMVLGEVVHAHVADELLTDGKMDVTKLDAVGRLSGSQYATTDERFSLERPP</sequence>
<evidence type="ECO:0000256" key="1">
    <source>
        <dbReference type="ARBA" id="ARBA00001917"/>
    </source>
</evidence>
<protein>
    <submittedName>
        <fullName evidence="6">Flavin reductase</fullName>
    </submittedName>
</protein>
<dbReference type="PANTHER" id="PTHR33798">
    <property type="entry name" value="FLAVOPROTEIN OXYGENASE"/>
    <property type="match status" value="1"/>
</dbReference>
<dbReference type="EMBL" id="LOPU01000018">
    <property type="protein sequence ID" value="KTG10176.1"/>
    <property type="molecule type" value="Genomic_DNA"/>
</dbReference>
<dbReference type="PANTHER" id="PTHR33798:SF5">
    <property type="entry name" value="FLAVIN REDUCTASE LIKE DOMAIN-CONTAINING PROTEIN"/>
    <property type="match status" value="1"/>
</dbReference>
<dbReference type="SMART" id="SM00903">
    <property type="entry name" value="Flavin_Reduct"/>
    <property type="match status" value="1"/>
</dbReference>
<gene>
    <name evidence="6" type="ORF">AUR64_11355</name>
</gene>
<reference evidence="6 7" key="1">
    <citation type="submission" date="2015-12" db="EMBL/GenBank/DDBJ databases">
        <title>Haloprofundus marisrubri gen. nov., sp. nov., an extremely halophilic archaeon isolated from the Discovery deep brine-seawater interface in the Red Sea.</title>
        <authorList>
            <person name="Zhang G."/>
            <person name="Stingl U."/>
            <person name="Rashid M."/>
        </authorList>
    </citation>
    <scope>NUCLEOTIDE SEQUENCE [LARGE SCALE GENOMIC DNA]</scope>
    <source>
        <strain evidence="6 7">SB9</strain>
    </source>
</reference>
<comment type="caution">
    <text evidence="6">The sequence shown here is derived from an EMBL/GenBank/DDBJ whole genome shotgun (WGS) entry which is preliminary data.</text>
</comment>
<comment type="cofactor">
    <cofactor evidence="1">
        <name>FMN</name>
        <dbReference type="ChEBI" id="CHEBI:58210"/>
    </cofactor>
</comment>
<dbReference type="Gene3D" id="2.30.110.10">
    <property type="entry name" value="Electron Transport, Fmn-binding Protein, Chain A"/>
    <property type="match status" value="1"/>
</dbReference>
<dbReference type="RefSeq" id="WP_058581530.1">
    <property type="nucleotide sequence ID" value="NZ_LOPU01000018.1"/>
</dbReference>
<evidence type="ECO:0000313" key="7">
    <source>
        <dbReference type="Proteomes" id="UP000054387"/>
    </source>
</evidence>
<organism evidence="6 7">
    <name type="scientific">Haloprofundus marisrubri</name>
    <dbReference type="NCBI Taxonomy" id="1514971"/>
    <lineage>
        <taxon>Archaea</taxon>
        <taxon>Methanobacteriati</taxon>
        <taxon>Methanobacteriota</taxon>
        <taxon>Stenosarchaea group</taxon>
        <taxon>Halobacteria</taxon>
        <taxon>Halobacteriales</taxon>
        <taxon>Haloferacaceae</taxon>
        <taxon>Haloprofundus</taxon>
    </lineage>
</organism>
<evidence type="ECO:0000256" key="2">
    <source>
        <dbReference type="ARBA" id="ARBA00022630"/>
    </source>
</evidence>
<dbReference type="GO" id="GO:0010181">
    <property type="term" value="F:FMN binding"/>
    <property type="evidence" value="ECO:0007669"/>
    <property type="project" value="InterPro"/>
</dbReference>
<accession>A0A0W1RA84</accession>
<name>A0A0W1RA84_9EURY</name>
<dbReference type="OrthoDB" id="8522at2157"/>
<dbReference type="InterPro" id="IPR002563">
    <property type="entry name" value="Flavin_Rdtase-like_dom"/>
</dbReference>
<evidence type="ECO:0000259" key="5">
    <source>
        <dbReference type="SMART" id="SM00903"/>
    </source>
</evidence>
<evidence type="ECO:0000313" key="6">
    <source>
        <dbReference type="EMBL" id="KTG10176.1"/>
    </source>
</evidence>
<dbReference type="AlphaFoldDB" id="A0A0W1RA84"/>
<dbReference type="SUPFAM" id="SSF50475">
    <property type="entry name" value="FMN-binding split barrel"/>
    <property type="match status" value="1"/>
</dbReference>
<evidence type="ECO:0000256" key="4">
    <source>
        <dbReference type="ARBA" id="ARBA00038054"/>
    </source>
</evidence>
<evidence type="ECO:0000256" key="3">
    <source>
        <dbReference type="ARBA" id="ARBA00022643"/>
    </source>
</evidence>
<keyword evidence="2" id="KW-0285">Flavoprotein</keyword>
<dbReference type="Proteomes" id="UP000054387">
    <property type="component" value="Unassembled WGS sequence"/>
</dbReference>
<keyword evidence="3" id="KW-0288">FMN</keyword>
<dbReference type="Pfam" id="PF01613">
    <property type="entry name" value="Flavin_Reduct"/>
    <property type="match status" value="1"/>
</dbReference>